<accession>B9SH51</accession>
<organism evidence="1 2">
    <name type="scientific">Ricinus communis</name>
    <name type="common">Castor bean</name>
    <dbReference type="NCBI Taxonomy" id="3988"/>
    <lineage>
        <taxon>Eukaryota</taxon>
        <taxon>Viridiplantae</taxon>
        <taxon>Streptophyta</taxon>
        <taxon>Embryophyta</taxon>
        <taxon>Tracheophyta</taxon>
        <taxon>Spermatophyta</taxon>
        <taxon>Magnoliopsida</taxon>
        <taxon>eudicotyledons</taxon>
        <taxon>Gunneridae</taxon>
        <taxon>Pentapetalae</taxon>
        <taxon>rosids</taxon>
        <taxon>fabids</taxon>
        <taxon>Malpighiales</taxon>
        <taxon>Euphorbiaceae</taxon>
        <taxon>Acalyphoideae</taxon>
        <taxon>Acalypheae</taxon>
        <taxon>Ricinus</taxon>
    </lineage>
</organism>
<protein>
    <submittedName>
        <fullName evidence="1">Uncharacterized protein</fullName>
    </submittedName>
</protein>
<dbReference type="InParanoid" id="B9SH51"/>
<evidence type="ECO:0000313" key="1">
    <source>
        <dbReference type="EMBL" id="EEF37053.1"/>
    </source>
</evidence>
<sequence>MKQNMVKRIQIIQAAVLKIPVAPTLQAAAPANRAVQQILLQMSQVLMMAN</sequence>
<gene>
    <name evidence="1" type="ORF">RCOM_1116930</name>
</gene>
<keyword evidence="2" id="KW-1185">Reference proteome</keyword>
<dbReference type="Proteomes" id="UP000008311">
    <property type="component" value="Unassembled WGS sequence"/>
</dbReference>
<reference evidence="2" key="1">
    <citation type="journal article" date="2010" name="Nat. Biotechnol.">
        <title>Draft genome sequence of the oilseed species Ricinus communis.</title>
        <authorList>
            <person name="Chan A.P."/>
            <person name="Crabtree J."/>
            <person name="Zhao Q."/>
            <person name="Lorenzi H."/>
            <person name="Orvis J."/>
            <person name="Puiu D."/>
            <person name="Melake-Berhan A."/>
            <person name="Jones K.M."/>
            <person name="Redman J."/>
            <person name="Chen G."/>
            <person name="Cahoon E.B."/>
            <person name="Gedil M."/>
            <person name="Stanke M."/>
            <person name="Haas B.J."/>
            <person name="Wortman J.R."/>
            <person name="Fraser-Liggett C.M."/>
            <person name="Ravel J."/>
            <person name="Rabinowicz P.D."/>
        </authorList>
    </citation>
    <scope>NUCLEOTIDE SEQUENCE [LARGE SCALE GENOMIC DNA]</scope>
    <source>
        <strain evidence="2">cv. Hale</strain>
    </source>
</reference>
<name>B9SH51_RICCO</name>
<evidence type="ECO:0000313" key="2">
    <source>
        <dbReference type="Proteomes" id="UP000008311"/>
    </source>
</evidence>
<proteinExistence type="predicted"/>
<dbReference type="AlphaFoldDB" id="B9SH51"/>
<dbReference type="EMBL" id="EQ973960">
    <property type="protein sequence ID" value="EEF37053.1"/>
    <property type="molecule type" value="Genomic_DNA"/>
</dbReference>